<reference evidence="2 4" key="1">
    <citation type="submission" date="2016-10" db="EMBL/GenBank/DDBJ databases">
        <authorList>
            <person name="de Groot N.N."/>
        </authorList>
    </citation>
    <scope>NUCLEOTIDE SEQUENCE [LARGE SCALE GENOMIC DNA]</scope>
    <source>
        <strain evidence="2 4">BS3776</strain>
    </source>
</reference>
<reference evidence="3" key="2">
    <citation type="submission" date="2017-01" db="EMBL/GenBank/DDBJ databases">
        <authorList>
            <person name="Poblete-Castro I."/>
        </authorList>
    </citation>
    <scope>NUCLEOTIDE SEQUENCE [LARGE SCALE GENOMIC DNA]</scope>
    <source>
        <strain evidence="3">DSM 18361 / CCUG 53116 / MT1</strain>
    </source>
</reference>
<reference evidence="1" key="3">
    <citation type="submission" date="2017-01" db="EMBL/GenBank/DDBJ databases">
        <authorList>
            <person name="Mah S.A."/>
            <person name="Swanson W.J."/>
            <person name="Moy G.W."/>
            <person name="Vacquier V.D."/>
        </authorList>
    </citation>
    <scope>NUCLEOTIDE SEQUENCE [LARGE SCALE GENOMIC DNA]</scope>
    <source>
        <strain evidence="1">MT1</strain>
    </source>
</reference>
<name>A0A1H0T2L1_PSERE</name>
<keyword evidence="3" id="KW-1185">Reference proteome</keyword>
<dbReference type="EMBL" id="MSTQ01000019">
    <property type="protein sequence ID" value="OLT99946.1"/>
    <property type="molecule type" value="Genomic_DNA"/>
</dbReference>
<evidence type="ECO:0000313" key="4">
    <source>
        <dbReference type="Proteomes" id="UP000198549"/>
    </source>
</evidence>
<gene>
    <name evidence="1" type="ORF">BVK86_23870</name>
    <name evidence="2" type="ORF">SAMN04490202_4429</name>
</gene>
<dbReference type="Proteomes" id="UP000198549">
    <property type="component" value="Chromosome I"/>
</dbReference>
<evidence type="ECO:0000313" key="2">
    <source>
        <dbReference type="EMBL" id="SDP47788.1"/>
    </source>
</evidence>
<protein>
    <submittedName>
        <fullName evidence="2">Uncharacterized protein</fullName>
    </submittedName>
</protein>
<dbReference type="AlphaFoldDB" id="A0A1H0T2L1"/>
<proteinExistence type="predicted"/>
<dbReference type="EMBL" id="LT629709">
    <property type="protein sequence ID" value="SDP47788.1"/>
    <property type="molecule type" value="Genomic_DNA"/>
</dbReference>
<dbReference type="Proteomes" id="UP000186756">
    <property type="component" value="Unassembled WGS sequence"/>
</dbReference>
<evidence type="ECO:0000313" key="3">
    <source>
        <dbReference type="Proteomes" id="UP000186756"/>
    </source>
</evidence>
<accession>A0A1H0T2L1</accession>
<organism evidence="2 4">
    <name type="scientific">Pseudomonas reinekei</name>
    <dbReference type="NCBI Taxonomy" id="395598"/>
    <lineage>
        <taxon>Bacteria</taxon>
        <taxon>Pseudomonadati</taxon>
        <taxon>Pseudomonadota</taxon>
        <taxon>Gammaproteobacteria</taxon>
        <taxon>Pseudomonadales</taxon>
        <taxon>Pseudomonadaceae</taxon>
        <taxon>Pseudomonas</taxon>
    </lineage>
</organism>
<sequence>MTWIEQLFILLLRSITLMPEASIPGYGIERVRPDADYFSGRHTTLKPKVECSPIQVIGE</sequence>
<evidence type="ECO:0000313" key="1">
    <source>
        <dbReference type="EMBL" id="OLT99946.1"/>
    </source>
</evidence>